<feature type="domain" description="SHSP" evidence="3">
    <location>
        <begin position="28"/>
        <end position="141"/>
    </location>
</feature>
<dbReference type="Gene3D" id="2.60.40.790">
    <property type="match status" value="1"/>
</dbReference>
<comment type="similarity">
    <text evidence="1 2">Belongs to the small heat shock protein (HSP20) family.</text>
</comment>
<dbReference type="EMBL" id="DSYQ01000005">
    <property type="protein sequence ID" value="HGT70900.1"/>
    <property type="molecule type" value="Genomic_DNA"/>
</dbReference>
<dbReference type="CDD" id="cd06464">
    <property type="entry name" value="ACD_sHsps-like"/>
    <property type="match status" value="1"/>
</dbReference>
<evidence type="ECO:0000313" key="4">
    <source>
        <dbReference type="EMBL" id="HGT70900.1"/>
    </source>
</evidence>
<name>A0A7C4R479_UNCC3</name>
<dbReference type="Pfam" id="PF00011">
    <property type="entry name" value="HSP20"/>
    <property type="match status" value="1"/>
</dbReference>
<evidence type="ECO:0000256" key="1">
    <source>
        <dbReference type="PROSITE-ProRule" id="PRU00285"/>
    </source>
</evidence>
<accession>A0A7C4R479</accession>
<evidence type="ECO:0000259" key="3">
    <source>
        <dbReference type="PROSITE" id="PS01031"/>
    </source>
</evidence>
<protein>
    <submittedName>
        <fullName evidence="4">Hsp20/alpha crystallin family protein</fullName>
    </submittedName>
</protein>
<proteinExistence type="inferred from homology"/>
<gene>
    <name evidence="4" type="ORF">ENT43_01430</name>
</gene>
<sequence length="141" mass="15815">MRSEIEKFFSDDDFGSFGSNTKLIANDEEETEGQLSIDMYQTDDDVVVKAPVAGVDPGELEISVTEDMVHIKGHRKEEHKEETKDYFLSECYWGSFSRSQSLPVPVIAEKAEASINKKGVLTIKIPKANKSKSKILKIKSE</sequence>
<evidence type="ECO:0000256" key="2">
    <source>
        <dbReference type="RuleBase" id="RU003616"/>
    </source>
</evidence>
<comment type="caution">
    <text evidence="4">The sequence shown here is derived from an EMBL/GenBank/DDBJ whole genome shotgun (WGS) entry which is preliminary data.</text>
</comment>
<dbReference type="InterPro" id="IPR008978">
    <property type="entry name" value="HSP20-like_chaperone"/>
</dbReference>
<dbReference type="InterPro" id="IPR031107">
    <property type="entry name" value="Small_HSP"/>
</dbReference>
<organism evidence="4">
    <name type="scientific">candidate division CPR3 bacterium</name>
    <dbReference type="NCBI Taxonomy" id="2268181"/>
    <lineage>
        <taxon>Bacteria</taxon>
        <taxon>Bacteria division CPR3</taxon>
    </lineage>
</organism>
<dbReference type="SUPFAM" id="SSF49764">
    <property type="entry name" value="HSP20-like chaperones"/>
    <property type="match status" value="1"/>
</dbReference>
<dbReference type="PROSITE" id="PS01031">
    <property type="entry name" value="SHSP"/>
    <property type="match status" value="1"/>
</dbReference>
<dbReference type="PANTHER" id="PTHR11527">
    <property type="entry name" value="HEAT-SHOCK PROTEIN 20 FAMILY MEMBER"/>
    <property type="match status" value="1"/>
</dbReference>
<reference evidence="4" key="1">
    <citation type="journal article" date="2020" name="mSystems">
        <title>Genome- and Community-Level Interaction Insights into Carbon Utilization and Element Cycling Functions of Hydrothermarchaeota in Hydrothermal Sediment.</title>
        <authorList>
            <person name="Zhou Z."/>
            <person name="Liu Y."/>
            <person name="Xu W."/>
            <person name="Pan J."/>
            <person name="Luo Z.H."/>
            <person name="Li M."/>
        </authorList>
    </citation>
    <scope>NUCLEOTIDE SEQUENCE [LARGE SCALE GENOMIC DNA]</scope>
    <source>
        <strain evidence="4">SpSt-579</strain>
    </source>
</reference>
<dbReference type="AlphaFoldDB" id="A0A7C4R479"/>
<dbReference type="InterPro" id="IPR002068">
    <property type="entry name" value="A-crystallin/Hsp20_dom"/>
</dbReference>